<dbReference type="RefSeq" id="WP_101185970.1">
    <property type="nucleotide sequence ID" value="NZ_CP031218.1"/>
</dbReference>
<organism evidence="2 3">
    <name type="scientific">Malaciobacter halophilus</name>
    <dbReference type="NCBI Taxonomy" id="197482"/>
    <lineage>
        <taxon>Bacteria</taxon>
        <taxon>Pseudomonadati</taxon>
        <taxon>Campylobacterota</taxon>
        <taxon>Epsilonproteobacteria</taxon>
        <taxon>Campylobacterales</taxon>
        <taxon>Arcobacteraceae</taxon>
        <taxon>Malaciobacter</taxon>
    </lineage>
</organism>
<reference evidence="2 3" key="1">
    <citation type="submission" date="2017-09" db="EMBL/GenBank/DDBJ databases">
        <title>Genomics of the genus Arcobacter.</title>
        <authorList>
            <person name="Perez-Cataluna A."/>
            <person name="Figueras M.J."/>
            <person name="Salas-Masso N."/>
        </authorList>
    </citation>
    <scope>NUCLEOTIDE SEQUENCE [LARGE SCALE GENOMIC DNA]</scope>
    <source>
        <strain evidence="2 3">DSM 18005</strain>
    </source>
</reference>
<evidence type="ECO:0008006" key="4">
    <source>
        <dbReference type="Google" id="ProtNLM"/>
    </source>
</evidence>
<dbReference type="EMBL" id="NXIF01000092">
    <property type="protein sequence ID" value="PKI79644.1"/>
    <property type="molecule type" value="Genomic_DNA"/>
</dbReference>
<keyword evidence="3" id="KW-1185">Reference proteome</keyword>
<proteinExistence type="predicted"/>
<feature type="transmembrane region" description="Helical" evidence="1">
    <location>
        <begin position="36"/>
        <end position="54"/>
    </location>
</feature>
<sequence length="193" mass="22237">MSLKENVDFVKNELNSEEKFLESFVKVERFYKKNKTLLIAAITIIVIAVIGLSVKNYLDEQNKIKANIAFNKILNDVDNKEALKTLEETNKKLYNMALYLKAKQTGESTNVDVLFFNSLSKYQNALKEQNLNKLNDVSMDSNFLLKEFALFNKALIEAKDGKFEDAKVTLKLIPKESKAYELVRILNHYLLTK</sequence>
<evidence type="ECO:0000256" key="1">
    <source>
        <dbReference type="SAM" id="Phobius"/>
    </source>
</evidence>
<dbReference type="Proteomes" id="UP000233248">
    <property type="component" value="Unassembled WGS sequence"/>
</dbReference>
<dbReference type="KEGG" id="ahs:AHALO_0248"/>
<evidence type="ECO:0000313" key="3">
    <source>
        <dbReference type="Proteomes" id="UP000233248"/>
    </source>
</evidence>
<accession>A0A2N1IZG2</accession>
<dbReference type="AlphaFoldDB" id="A0A2N1IZG2"/>
<gene>
    <name evidence="2" type="ORF">CP960_13425</name>
</gene>
<dbReference type="OrthoDB" id="5334020at2"/>
<evidence type="ECO:0000313" key="2">
    <source>
        <dbReference type="EMBL" id="PKI79644.1"/>
    </source>
</evidence>
<comment type="caution">
    <text evidence="2">The sequence shown here is derived from an EMBL/GenBank/DDBJ whole genome shotgun (WGS) entry which is preliminary data.</text>
</comment>
<keyword evidence="1" id="KW-0812">Transmembrane</keyword>
<keyword evidence="1" id="KW-1133">Transmembrane helix</keyword>
<protein>
    <recommendedName>
        <fullName evidence="4">Tetratricopeptide repeat-like domain-containing protein</fullName>
    </recommendedName>
</protein>
<name>A0A2N1IZG2_9BACT</name>
<keyword evidence="1" id="KW-0472">Membrane</keyword>